<name>S4TDL5_9VIRU</name>
<comment type="catalytic activity">
    <reaction evidence="17">
        <text>ATP + H2O = ADP + phosphate + H(+)</text>
        <dbReference type="Rhea" id="RHEA:13065"/>
        <dbReference type="ChEBI" id="CHEBI:15377"/>
        <dbReference type="ChEBI" id="CHEBI:15378"/>
        <dbReference type="ChEBI" id="CHEBI:30616"/>
        <dbReference type="ChEBI" id="CHEBI:43474"/>
        <dbReference type="ChEBI" id="CHEBI:456216"/>
    </reaction>
</comment>
<dbReference type="GO" id="GO:0006260">
    <property type="term" value="P:DNA replication"/>
    <property type="evidence" value="ECO:0007669"/>
    <property type="project" value="UniProtKB-KW"/>
</dbReference>
<evidence type="ECO:0000256" key="3">
    <source>
        <dbReference type="ARBA" id="ARBA00008545"/>
    </source>
</evidence>
<dbReference type="InterPro" id="IPR049912">
    <property type="entry name" value="CRESS_DNA_REP"/>
</dbReference>
<dbReference type="GO" id="GO:0016779">
    <property type="term" value="F:nucleotidyltransferase activity"/>
    <property type="evidence" value="ECO:0007669"/>
    <property type="project" value="UniProtKB-KW"/>
</dbReference>
<reference evidence="19 20" key="1">
    <citation type="journal article" date="2013" name="ISME J.">
        <title>Previously unknown and highly divergent ssDNA viruses populate the oceans.</title>
        <authorList>
            <person name="Labonte J.M."/>
            <person name="Suttle C.A."/>
        </authorList>
    </citation>
    <scope>NUCLEOTIDE SEQUENCE [LARGE SCALE GENOMIC DNA]</scope>
</reference>
<evidence type="ECO:0000256" key="4">
    <source>
        <dbReference type="ARBA" id="ARBA00022679"/>
    </source>
</evidence>
<feature type="domain" description="CRESS-DNA virus Rep endonuclease" evidence="18">
    <location>
        <begin position="10"/>
        <end position="105"/>
    </location>
</feature>
<evidence type="ECO:0000256" key="17">
    <source>
        <dbReference type="ARBA" id="ARBA00049360"/>
    </source>
</evidence>
<keyword evidence="10" id="KW-0255">Endonuclease</keyword>
<comment type="similarity">
    <text evidence="3">Belongs to the nanoviruses/circoviruses replication-associated protein family.</text>
</comment>
<dbReference type="InterPro" id="IPR000605">
    <property type="entry name" value="Helicase_SF3_ssDNA/RNA_vir"/>
</dbReference>
<keyword evidence="20" id="KW-1185">Reference proteome</keyword>
<keyword evidence="8" id="KW-0479">Metal-binding</keyword>
<evidence type="ECO:0000256" key="8">
    <source>
        <dbReference type="ARBA" id="ARBA00022723"/>
    </source>
</evidence>
<dbReference type="Proteomes" id="UP001515080">
    <property type="component" value="Segment"/>
</dbReference>
<keyword evidence="7" id="KW-0540">Nuclease</keyword>
<dbReference type="PROSITE" id="PS52020">
    <property type="entry name" value="CRESS_DNA_REP"/>
    <property type="match status" value="1"/>
</dbReference>
<evidence type="ECO:0000256" key="12">
    <source>
        <dbReference type="ARBA" id="ARBA00023124"/>
    </source>
</evidence>
<accession>S4TDL5</accession>
<dbReference type="Pfam" id="PF02407">
    <property type="entry name" value="Viral_Rep"/>
    <property type="match status" value="1"/>
</dbReference>
<evidence type="ECO:0000256" key="11">
    <source>
        <dbReference type="ARBA" id="ARBA00022801"/>
    </source>
</evidence>
<keyword evidence="14" id="KW-0511">Multifunctional enzyme</keyword>
<dbReference type="GO" id="GO:0042025">
    <property type="term" value="C:host cell nucleus"/>
    <property type="evidence" value="ECO:0007669"/>
    <property type="project" value="UniProtKB-SubCell"/>
</dbReference>
<evidence type="ECO:0000256" key="16">
    <source>
        <dbReference type="ARBA" id="ARBA00032243"/>
    </source>
</evidence>
<evidence type="ECO:0000256" key="5">
    <source>
        <dbReference type="ARBA" id="ARBA00022695"/>
    </source>
</evidence>
<sequence length="277" mass="32471">MSDTDVCDVLTRSRSWCMTINNPTNADKASLCGLEVEYMIVGREHFNDPDKTPHFQCYIRWKNAKTFSRMKKLFPRAHLKVARGTDKDNKKYCSKEEVLIEKGEASEQGSRNDLKGIIDMVQQNPSMDYIIDNVSSLQAIRTAEKLLVYREPRRSWKTEIYWFHGSTGTGKSRRAYELFPDAYTAMDTGQWWEGYDGDEVVIIDDMRRDFLKFHQLLKLFDRYPYRVEVKGGSRQFLAKTIVVTSCYSPEDMFDTRDQEDIQQLLRRITEIKSFDTI</sequence>
<keyword evidence="12" id="KW-0190">Covalent protein-DNA linkage</keyword>
<evidence type="ECO:0000256" key="7">
    <source>
        <dbReference type="ARBA" id="ARBA00022722"/>
    </source>
</evidence>
<evidence type="ECO:0000313" key="20">
    <source>
        <dbReference type="Proteomes" id="UP001515080"/>
    </source>
</evidence>
<comment type="subcellular location">
    <subcellularLocation>
        <location evidence="2">Host nucleus</location>
    </subcellularLocation>
</comment>
<evidence type="ECO:0000256" key="1">
    <source>
        <dbReference type="ARBA" id="ARBA00001936"/>
    </source>
</evidence>
<keyword evidence="4" id="KW-0808">Transferase</keyword>
<evidence type="ECO:0000256" key="2">
    <source>
        <dbReference type="ARBA" id="ARBA00004147"/>
    </source>
</evidence>
<keyword evidence="5" id="KW-0548">Nucleotidyltransferase</keyword>
<proteinExistence type="inferred from homology"/>
<keyword evidence="9" id="KW-0547">Nucleotide-binding</keyword>
<dbReference type="Gene3D" id="3.40.1310.20">
    <property type="match status" value="1"/>
</dbReference>
<dbReference type="GO" id="GO:0000166">
    <property type="term" value="F:nucleotide binding"/>
    <property type="evidence" value="ECO:0007669"/>
    <property type="project" value="UniProtKB-KW"/>
</dbReference>
<evidence type="ECO:0000256" key="13">
    <source>
        <dbReference type="ARBA" id="ARBA00023125"/>
    </source>
</evidence>
<dbReference type="Pfam" id="PF00910">
    <property type="entry name" value="RNA_helicase"/>
    <property type="match status" value="1"/>
</dbReference>
<dbReference type="GO" id="GO:0003677">
    <property type="term" value="F:DNA binding"/>
    <property type="evidence" value="ECO:0007669"/>
    <property type="project" value="UniProtKB-KW"/>
</dbReference>
<evidence type="ECO:0000256" key="10">
    <source>
        <dbReference type="ARBA" id="ARBA00022759"/>
    </source>
</evidence>
<dbReference type="GO" id="GO:0003724">
    <property type="term" value="F:RNA helicase activity"/>
    <property type="evidence" value="ECO:0007669"/>
    <property type="project" value="InterPro"/>
</dbReference>
<keyword evidence="11" id="KW-0378">Hydrolase</keyword>
<dbReference type="GO" id="GO:0016787">
    <property type="term" value="F:hydrolase activity"/>
    <property type="evidence" value="ECO:0007669"/>
    <property type="project" value="UniProtKB-KW"/>
</dbReference>
<dbReference type="Gene3D" id="3.40.50.300">
    <property type="entry name" value="P-loop containing nucleotide triphosphate hydrolases"/>
    <property type="match status" value="1"/>
</dbReference>
<dbReference type="GO" id="GO:0003723">
    <property type="term" value="F:RNA binding"/>
    <property type="evidence" value="ECO:0007669"/>
    <property type="project" value="InterPro"/>
</dbReference>
<evidence type="ECO:0000256" key="9">
    <source>
        <dbReference type="ARBA" id="ARBA00022741"/>
    </source>
</evidence>
<evidence type="ECO:0000259" key="18">
    <source>
        <dbReference type="PROSITE" id="PS52020"/>
    </source>
</evidence>
<dbReference type="GO" id="GO:0004519">
    <property type="term" value="F:endonuclease activity"/>
    <property type="evidence" value="ECO:0007669"/>
    <property type="project" value="UniProtKB-KW"/>
</dbReference>
<evidence type="ECO:0000256" key="6">
    <source>
        <dbReference type="ARBA" id="ARBA00022705"/>
    </source>
</evidence>
<organism evidence="19 20">
    <name type="scientific">uncultured marine virus</name>
    <dbReference type="NCBI Taxonomy" id="186617"/>
    <lineage>
        <taxon>Viruses</taxon>
        <taxon>environmental samples</taxon>
    </lineage>
</organism>
<dbReference type="EMBL" id="JX904075">
    <property type="protein sequence ID" value="AGA18245.1"/>
    <property type="molecule type" value="Genomic_DNA"/>
</dbReference>
<dbReference type="InterPro" id="IPR027417">
    <property type="entry name" value="P-loop_NTPase"/>
</dbReference>
<comment type="cofactor">
    <cofactor evidence="1">
        <name>Mn(2+)</name>
        <dbReference type="ChEBI" id="CHEBI:29035"/>
    </cofactor>
</comment>
<keyword evidence="13" id="KW-0238">DNA-binding</keyword>
<dbReference type="GO" id="GO:0046872">
    <property type="term" value="F:metal ion binding"/>
    <property type="evidence" value="ECO:0007669"/>
    <property type="project" value="UniProtKB-KW"/>
</dbReference>
<keyword evidence="6" id="KW-0235">DNA replication</keyword>
<evidence type="ECO:0000256" key="15">
    <source>
        <dbReference type="ARBA" id="ARBA00030754"/>
    </source>
</evidence>
<dbReference type="SUPFAM" id="SSF52540">
    <property type="entry name" value="P-loop containing nucleoside triphosphate hydrolases"/>
    <property type="match status" value="1"/>
</dbReference>
<evidence type="ECO:0000313" key="19">
    <source>
        <dbReference type="EMBL" id="AGA18245.1"/>
    </source>
</evidence>
<evidence type="ECO:0000256" key="14">
    <source>
        <dbReference type="ARBA" id="ARBA00023268"/>
    </source>
</evidence>
<protein>
    <recommendedName>
        <fullName evidence="15">ATP-dependent helicase Rep</fullName>
    </recommendedName>
    <alternativeName>
        <fullName evidence="16">RepP</fullName>
    </alternativeName>
</protein>